<sequence>MFSYFIARGHSMEPSAKEGDFVFTWKLFYRPQEGDLVVVRDIAQGKFLLKKVREIKGDALWLEGENLADSYDSRQLGWVPQTALVGRAFVIHR</sequence>
<dbReference type="Pfam" id="PF10502">
    <property type="entry name" value="Peptidase_S26"/>
    <property type="match status" value="1"/>
</dbReference>
<organism evidence="5 6">
    <name type="scientific">Candidatus Wildermuthbacteria bacterium RIFCSPLOWO2_01_FULL_48_16</name>
    <dbReference type="NCBI Taxonomy" id="1802461"/>
    <lineage>
        <taxon>Bacteria</taxon>
        <taxon>Candidatus Wildermuthiibacteriota</taxon>
    </lineage>
</organism>
<evidence type="ECO:0000313" key="6">
    <source>
        <dbReference type="Proteomes" id="UP000176917"/>
    </source>
</evidence>
<dbReference type="InterPro" id="IPR036286">
    <property type="entry name" value="LexA/Signal_pep-like_sf"/>
</dbReference>
<dbReference type="EMBL" id="MHUG01000014">
    <property type="protein sequence ID" value="OHA73257.1"/>
    <property type="molecule type" value="Genomic_DNA"/>
</dbReference>
<proteinExistence type="predicted"/>
<gene>
    <name evidence="5" type="ORF">A3B24_01955</name>
</gene>
<dbReference type="Gene3D" id="2.10.109.10">
    <property type="entry name" value="Umud Fragment, subunit A"/>
    <property type="match status" value="1"/>
</dbReference>
<evidence type="ECO:0000256" key="1">
    <source>
        <dbReference type="ARBA" id="ARBA00004370"/>
    </source>
</evidence>
<dbReference type="CDD" id="cd06530">
    <property type="entry name" value="S26_SPase_I"/>
    <property type="match status" value="1"/>
</dbReference>
<keyword evidence="2" id="KW-0378">Hydrolase</keyword>
<reference evidence="5 6" key="1">
    <citation type="journal article" date="2016" name="Nat. Commun.">
        <title>Thousands of microbial genomes shed light on interconnected biogeochemical processes in an aquifer system.</title>
        <authorList>
            <person name="Anantharaman K."/>
            <person name="Brown C.T."/>
            <person name="Hug L.A."/>
            <person name="Sharon I."/>
            <person name="Castelle C.J."/>
            <person name="Probst A.J."/>
            <person name="Thomas B.C."/>
            <person name="Singh A."/>
            <person name="Wilkins M.J."/>
            <person name="Karaoz U."/>
            <person name="Brodie E.L."/>
            <person name="Williams K.H."/>
            <person name="Hubbard S.S."/>
            <person name="Banfield J.F."/>
        </authorList>
    </citation>
    <scope>NUCLEOTIDE SEQUENCE [LARGE SCALE GENOMIC DNA]</scope>
</reference>
<comment type="subcellular location">
    <subcellularLocation>
        <location evidence="1">Membrane</location>
    </subcellularLocation>
</comment>
<keyword evidence="3" id="KW-0472">Membrane</keyword>
<dbReference type="GO" id="GO:0016020">
    <property type="term" value="C:membrane"/>
    <property type="evidence" value="ECO:0007669"/>
    <property type="project" value="UniProtKB-SubCell"/>
</dbReference>
<feature type="domain" description="Peptidase S26" evidence="4">
    <location>
        <begin position="51"/>
        <end position="91"/>
    </location>
</feature>
<evidence type="ECO:0000256" key="3">
    <source>
        <dbReference type="ARBA" id="ARBA00023136"/>
    </source>
</evidence>
<dbReference type="GO" id="GO:0006465">
    <property type="term" value="P:signal peptide processing"/>
    <property type="evidence" value="ECO:0007669"/>
    <property type="project" value="InterPro"/>
</dbReference>
<dbReference type="Proteomes" id="UP000176917">
    <property type="component" value="Unassembled WGS sequence"/>
</dbReference>
<dbReference type="PANTHER" id="PTHR12383:SF16">
    <property type="entry name" value="MITOCHONDRIAL INNER MEMBRANE PROTEASE SUBUNIT 1"/>
    <property type="match status" value="1"/>
</dbReference>
<evidence type="ECO:0000313" key="5">
    <source>
        <dbReference type="EMBL" id="OHA73257.1"/>
    </source>
</evidence>
<evidence type="ECO:0000259" key="4">
    <source>
        <dbReference type="Pfam" id="PF10502"/>
    </source>
</evidence>
<accession>A0A1G2RKC4</accession>
<dbReference type="AlphaFoldDB" id="A0A1G2RKC4"/>
<dbReference type="InterPro" id="IPR052064">
    <property type="entry name" value="Mito_IMP1_subunit"/>
</dbReference>
<dbReference type="SUPFAM" id="SSF51306">
    <property type="entry name" value="LexA/Signal peptidase"/>
    <property type="match status" value="1"/>
</dbReference>
<dbReference type="STRING" id="1802461.A3B24_01955"/>
<dbReference type="InterPro" id="IPR019533">
    <property type="entry name" value="Peptidase_S26"/>
</dbReference>
<comment type="caution">
    <text evidence="5">The sequence shown here is derived from an EMBL/GenBank/DDBJ whole genome shotgun (WGS) entry which is preliminary data.</text>
</comment>
<dbReference type="PANTHER" id="PTHR12383">
    <property type="entry name" value="PROTEASE FAMILY S26 MITOCHONDRIAL INNER MEMBRANE PROTEASE-RELATED"/>
    <property type="match status" value="1"/>
</dbReference>
<dbReference type="GO" id="GO:0004252">
    <property type="term" value="F:serine-type endopeptidase activity"/>
    <property type="evidence" value="ECO:0007669"/>
    <property type="project" value="InterPro"/>
</dbReference>
<evidence type="ECO:0000256" key="2">
    <source>
        <dbReference type="ARBA" id="ARBA00022801"/>
    </source>
</evidence>
<protein>
    <recommendedName>
        <fullName evidence="4">Peptidase S26 domain-containing protein</fullName>
    </recommendedName>
</protein>
<name>A0A1G2RKC4_9BACT</name>